<protein>
    <recommendedName>
        <fullName evidence="3">GumN family protein</fullName>
    </recommendedName>
</protein>
<keyword evidence="2" id="KW-1185">Reference proteome</keyword>
<dbReference type="EMBL" id="APMP01000025">
    <property type="protein sequence ID" value="ENZ80848.1"/>
    <property type="molecule type" value="Genomic_DNA"/>
</dbReference>
<dbReference type="Pfam" id="PF01963">
    <property type="entry name" value="TraB_PrgY_gumN"/>
    <property type="match status" value="1"/>
</dbReference>
<gene>
    <name evidence="1" type="ORF">OR37_03284</name>
</gene>
<evidence type="ECO:0000313" key="1">
    <source>
        <dbReference type="EMBL" id="ENZ80848.1"/>
    </source>
</evidence>
<reference evidence="1 2" key="1">
    <citation type="journal article" date="2013" name="Genome Announc.">
        <title>Draft Genome Sequence for Caulobacter sp. Strain OR37, a Bacterium Tolerant to Heavy Metals.</title>
        <authorList>
            <person name="Utturkar S.M."/>
            <person name="Bollmann A."/>
            <person name="Brzoska R.M."/>
            <person name="Klingeman D.M."/>
            <person name="Epstein S.E."/>
            <person name="Palumbo A.V."/>
            <person name="Brown S.D."/>
        </authorList>
    </citation>
    <scope>NUCLEOTIDE SEQUENCE [LARGE SCALE GENOMIC DNA]</scope>
    <source>
        <strain evidence="1 2">OR37</strain>
    </source>
</reference>
<dbReference type="Proteomes" id="UP000013063">
    <property type="component" value="Unassembled WGS sequence"/>
</dbReference>
<dbReference type="CDD" id="cd14789">
    <property type="entry name" value="Tiki"/>
    <property type="match status" value="1"/>
</dbReference>
<dbReference type="PANTHER" id="PTHR40590:SF1">
    <property type="entry name" value="CYTOPLASMIC PROTEIN"/>
    <property type="match status" value="1"/>
</dbReference>
<name>R0E5K5_CAUVI</name>
<proteinExistence type="predicted"/>
<dbReference type="InterPro" id="IPR047111">
    <property type="entry name" value="YbaP-like"/>
</dbReference>
<dbReference type="eggNOG" id="COG3735">
    <property type="taxonomic scope" value="Bacteria"/>
</dbReference>
<dbReference type="RefSeq" id="WP_004622217.1">
    <property type="nucleotide sequence ID" value="NZ_APMP01000025.1"/>
</dbReference>
<dbReference type="PANTHER" id="PTHR40590">
    <property type="entry name" value="CYTOPLASMIC PROTEIN-RELATED"/>
    <property type="match status" value="1"/>
</dbReference>
<comment type="caution">
    <text evidence="1">The sequence shown here is derived from an EMBL/GenBank/DDBJ whole genome shotgun (WGS) entry which is preliminary data.</text>
</comment>
<dbReference type="STRING" id="1292034.OR37_03284"/>
<sequence precursor="true">MLDKLRWSARRFALSLVAILALGLVWSGVAQAEPALWAIKDKDSTIYLFGTIHVLRPETQWRSAKIDKALADSGDLTLEIIGADDPAVMQPLVMTYGLDREHPLSGKITPDQFKHASELAQLGGVPPQVLNMMRPWMAAVSLSLAPVIKAGYDPKSGVEQVLVKDAVAAGKAENALETPEQQIRFFADLPPKTEADFLAQSLKDADEGVGKIDQMVAAWAAGDTKTLESIFVSEMKGDYPALYDLLIVQRNRNWAQQLKTKLAGKGVSFVAVGSGHLVGPDSVQAQLAKLGVTAERVE</sequence>
<dbReference type="InterPro" id="IPR002816">
    <property type="entry name" value="TraB/PrgY/GumN_fam"/>
</dbReference>
<dbReference type="OrthoDB" id="9806326at2"/>
<evidence type="ECO:0000313" key="2">
    <source>
        <dbReference type="Proteomes" id="UP000013063"/>
    </source>
</evidence>
<accession>R0E5K5</accession>
<evidence type="ECO:0008006" key="3">
    <source>
        <dbReference type="Google" id="ProtNLM"/>
    </source>
</evidence>
<dbReference type="PATRIC" id="fig|1292034.3.peg.3255"/>
<organism evidence="1 2">
    <name type="scientific">Caulobacter vibrioides OR37</name>
    <dbReference type="NCBI Taxonomy" id="1292034"/>
    <lineage>
        <taxon>Bacteria</taxon>
        <taxon>Pseudomonadati</taxon>
        <taxon>Pseudomonadota</taxon>
        <taxon>Alphaproteobacteria</taxon>
        <taxon>Caulobacterales</taxon>
        <taxon>Caulobacteraceae</taxon>
        <taxon>Caulobacter</taxon>
    </lineage>
</organism>
<dbReference type="AlphaFoldDB" id="R0E5K5"/>